<dbReference type="InterPro" id="IPR000515">
    <property type="entry name" value="MetI-like"/>
</dbReference>
<evidence type="ECO:0000256" key="7">
    <source>
        <dbReference type="RuleBase" id="RU363032"/>
    </source>
</evidence>
<keyword evidence="6 7" id="KW-0472">Membrane</keyword>
<keyword evidence="5 7" id="KW-1133">Transmembrane helix</keyword>
<proteinExistence type="inferred from homology"/>
<evidence type="ECO:0000256" key="5">
    <source>
        <dbReference type="ARBA" id="ARBA00022989"/>
    </source>
</evidence>
<keyword evidence="3" id="KW-1003">Cell membrane</keyword>
<dbReference type="Gene3D" id="1.10.3720.10">
    <property type="entry name" value="MetI-like"/>
    <property type="match status" value="1"/>
</dbReference>
<dbReference type="PROSITE" id="PS50928">
    <property type="entry name" value="ABC_TM1"/>
    <property type="match status" value="1"/>
</dbReference>
<dbReference type="GO" id="GO:0055085">
    <property type="term" value="P:transmembrane transport"/>
    <property type="evidence" value="ECO:0007669"/>
    <property type="project" value="InterPro"/>
</dbReference>
<dbReference type="InterPro" id="IPR035906">
    <property type="entry name" value="MetI-like_sf"/>
</dbReference>
<accession>A0A7W8KGX5</accession>
<evidence type="ECO:0000259" key="8">
    <source>
        <dbReference type="PROSITE" id="PS50928"/>
    </source>
</evidence>
<evidence type="ECO:0000256" key="6">
    <source>
        <dbReference type="ARBA" id="ARBA00023136"/>
    </source>
</evidence>
<evidence type="ECO:0000256" key="1">
    <source>
        <dbReference type="ARBA" id="ARBA00004651"/>
    </source>
</evidence>
<feature type="transmembrane region" description="Helical" evidence="7">
    <location>
        <begin position="25"/>
        <end position="52"/>
    </location>
</feature>
<dbReference type="RefSeq" id="WP_184114059.1">
    <property type="nucleotide sequence ID" value="NZ_BNAJ01000009.1"/>
</dbReference>
<dbReference type="CDD" id="cd06261">
    <property type="entry name" value="TM_PBP2"/>
    <property type="match status" value="1"/>
</dbReference>
<feature type="transmembrane region" description="Helical" evidence="7">
    <location>
        <begin position="277"/>
        <end position="297"/>
    </location>
</feature>
<dbReference type="Proteomes" id="UP000539473">
    <property type="component" value="Unassembled WGS sequence"/>
</dbReference>
<dbReference type="EMBL" id="JACHFK010000010">
    <property type="protein sequence ID" value="MBB5377997.1"/>
    <property type="molecule type" value="Genomic_DNA"/>
</dbReference>
<comment type="subcellular location">
    <subcellularLocation>
        <location evidence="1 7">Cell membrane</location>
        <topology evidence="1 7">Multi-pass membrane protein</topology>
    </subcellularLocation>
</comment>
<organism evidence="9 10">
    <name type="scientific">Deinococcus metalli</name>
    <dbReference type="NCBI Taxonomy" id="1141878"/>
    <lineage>
        <taxon>Bacteria</taxon>
        <taxon>Thermotogati</taxon>
        <taxon>Deinococcota</taxon>
        <taxon>Deinococci</taxon>
        <taxon>Deinococcales</taxon>
        <taxon>Deinococcaceae</taxon>
        <taxon>Deinococcus</taxon>
    </lineage>
</organism>
<dbReference type="SUPFAM" id="SSF161098">
    <property type="entry name" value="MetI-like"/>
    <property type="match status" value="1"/>
</dbReference>
<dbReference type="AlphaFoldDB" id="A0A7W8KGX5"/>
<feature type="transmembrane region" description="Helical" evidence="7">
    <location>
        <begin position="229"/>
        <end position="246"/>
    </location>
</feature>
<name>A0A7W8KGX5_9DEIO</name>
<dbReference type="Pfam" id="PF00528">
    <property type="entry name" value="BPD_transp_1"/>
    <property type="match status" value="1"/>
</dbReference>
<protein>
    <submittedName>
        <fullName evidence="9">Lactose/L-arabinose transport system permease protein</fullName>
    </submittedName>
</protein>
<feature type="domain" description="ABC transmembrane type-1" evidence="8">
    <location>
        <begin position="85"/>
        <end position="298"/>
    </location>
</feature>
<sequence>MTRPLDLAGPSAQRLPRPAPWRKHVWPLLCIAPFFVLFLVFGVYPVVFSLILSFQDWNGAPGQQQWVGLRNYAELSGDRYFWSSLLNSALIFVLHYPVMTLGGLILAVILNENRLRFQGLWRALIFLPHLTSMVAAGITFRLLLEKDSGLVNRALGSLGLPAVPWLDNEWWARVAVGLLLVWAWTGYQMVIFLSALQTIPSEVNEAAVIDGATRTQLFWKVTVPLMRPALIFVTTLSVIGTFALYTEPQVLTAGGPIHSTTTPTMEIYARAFGNVRYGYGAALSYVYFAVVVVATAVQLRLTREEKR</sequence>
<evidence type="ECO:0000313" key="9">
    <source>
        <dbReference type="EMBL" id="MBB5377997.1"/>
    </source>
</evidence>
<evidence type="ECO:0000256" key="2">
    <source>
        <dbReference type="ARBA" id="ARBA00022448"/>
    </source>
</evidence>
<comment type="similarity">
    <text evidence="7">Belongs to the binding-protein-dependent transport system permease family.</text>
</comment>
<comment type="caution">
    <text evidence="9">The sequence shown here is derived from an EMBL/GenBank/DDBJ whole genome shotgun (WGS) entry which is preliminary data.</text>
</comment>
<feature type="transmembrane region" description="Helical" evidence="7">
    <location>
        <begin position="123"/>
        <end position="144"/>
    </location>
</feature>
<dbReference type="PANTHER" id="PTHR30193:SF37">
    <property type="entry name" value="INNER MEMBRANE ABC TRANSPORTER PERMEASE PROTEIN YCJO"/>
    <property type="match status" value="1"/>
</dbReference>
<evidence type="ECO:0000256" key="4">
    <source>
        <dbReference type="ARBA" id="ARBA00022692"/>
    </source>
</evidence>
<keyword evidence="4 7" id="KW-0812">Transmembrane</keyword>
<dbReference type="InterPro" id="IPR051393">
    <property type="entry name" value="ABC_transporter_permease"/>
</dbReference>
<feature type="transmembrane region" description="Helical" evidence="7">
    <location>
        <begin position="89"/>
        <end position="111"/>
    </location>
</feature>
<keyword evidence="2 7" id="KW-0813">Transport</keyword>
<evidence type="ECO:0000256" key="3">
    <source>
        <dbReference type="ARBA" id="ARBA00022475"/>
    </source>
</evidence>
<gene>
    <name evidence="9" type="ORF">HNQ07_003498</name>
</gene>
<dbReference type="PANTHER" id="PTHR30193">
    <property type="entry name" value="ABC TRANSPORTER PERMEASE PROTEIN"/>
    <property type="match status" value="1"/>
</dbReference>
<evidence type="ECO:0000313" key="10">
    <source>
        <dbReference type="Proteomes" id="UP000539473"/>
    </source>
</evidence>
<feature type="transmembrane region" description="Helical" evidence="7">
    <location>
        <begin position="170"/>
        <end position="193"/>
    </location>
</feature>
<reference evidence="9 10" key="1">
    <citation type="submission" date="2020-08" db="EMBL/GenBank/DDBJ databases">
        <title>Genomic Encyclopedia of Type Strains, Phase IV (KMG-IV): sequencing the most valuable type-strain genomes for metagenomic binning, comparative biology and taxonomic classification.</title>
        <authorList>
            <person name="Goeker M."/>
        </authorList>
    </citation>
    <scope>NUCLEOTIDE SEQUENCE [LARGE SCALE GENOMIC DNA]</scope>
    <source>
        <strain evidence="9 10">DSM 27521</strain>
    </source>
</reference>
<dbReference type="GO" id="GO:0005886">
    <property type="term" value="C:plasma membrane"/>
    <property type="evidence" value="ECO:0007669"/>
    <property type="project" value="UniProtKB-SubCell"/>
</dbReference>